<dbReference type="OrthoDB" id="1493540at2"/>
<name>A0A4V6NZT4_9FIRM</name>
<evidence type="ECO:0000313" key="2">
    <source>
        <dbReference type="EMBL" id="TCT14368.1"/>
    </source>
</evidence>
<accession>A0A4V6NZT4</accession>
<proteinExistence type="predicted"/>
<dbReference type="Pfam" id="PF01978">
    <property type="entry name" value="TrmB"/>
    <property type="match status" value="1"/>
</dbReference>
<dbReference type="PANTHER" id="PTHR34293:SF1">
    <property type="entry name" value="HTH-TYPE TRANSCRIPTIONAL REGULATOR TRMBL2"/>
    <property type="match status" value="1"/>
</dbReference>
<organism evidence="2 3">
    <name type="scientific">Natranaerovirga pectinivora</name>
    <dbReference type="NCBI Taxonomy" id="682400"/>
    <lineage>
        <taxon>Bacteria</taxon>
        <taxon>Bacillati</taxon>
        <taxon>Bacillota</taxon>
        <taxon>Clostridia</taxon>
        <taxon>Lachnospirales</taxon>
        <taxon>Natranaerovirgaceae</taxon>
        <taxon>Natranaerovirga</taxon>
    </lineage>
</organism>
<dbReference type="InterPro" id="IPR036388">
    <property type="entry name" value="WH-like_DNA-bd_sf"/>
</dbReference>
<feature type="domain" description="Transcription regulator TrmB N-terminal" evidence="1">
    <location>
        <begin position="8"/>
        <end position="73"/>
    </location>
</feature>
<keyword evidence="3" id="KW-1185">Reference proteome</keyword>
<dbReference type="Gene3D" id="1.10.10.10">
    <property type="entry name" value="Winged helix-like DNA-binding domain superfamily/Winged helix DNA-binding domain"/>
    <property type="match status" value="1"/>
</dbReference>
<comment type="caution">
    <text evidence="2">The sequence shown here is derived from an EMBL/GenBank/DDBJ whole genome shotgun (WGS) entry which is preliminary data.</text>
</comment>
<evidence type="ECO:0000313" key="3">
    <source>
        <dbReference type="Proteomes" id="UP000294902"/>
    </source>
</evidence>
<evidence type="ECO:0000259" key="1">
    <source>
        <dbReference type="Pfam" id="PF01978"/>
    </source>
</evidence>
<sequence>MDLLSAFKSIGFTKQETDIYLTLCEHGELSGYEAAKLSGISRSNTYASLSNLVEKGGAYVIEGQPTKYMATPIKELLQNSKTWFEKNIRFIEENVVYNNKPQQEAYVTIIGYDNIFNKLENMISLTNTHLYFSAEAKIINKFTNTLTKIAEDKKVVILSDEKILIPNIICYKTDVTSSLKLIVDTTTVLTGTLDQCLFSKNLTLVQLIREAMMNEIKLIQYEG</sequence>
<dbReference type="RefSeq" id="WP_132252688.1">
    <property type="nucleotide sequence ID" value="NZ_SMAL01000006.1"/>
</dbReference>
<dbReference type="Proteomes" id="UP000294902">
    <property type="component" value="Unassembled WGS sequence"/>
</dbReference>
<reference evidence="2 3" key="1">
    <citation type="submission" date="2019-03" db="EMBL/GenBank/DDBJ databases">
        <title>Genomic Encyclopedia of Type Strains, Phase IV (KMG-IV): sequencing the most valuable type-strain genomes for metagenomic binning, comparative biology and taxonomic classification.</title>
        <authorList>
            <person name="Goeker M."/>
        </authorList>
    </citation>
    <scope>NUCLEOTIDE SEQUENCE [LARGE SCALE GENOMIC DNA]</scope>
    <source>
        <strain evidence="2 3">DSM 24629</strain>
    </source>
</reference>
<dbReference type="InterPro" id="IPR036390">
    <property type="entry name" value="WH_DNA-bd_sf"/>
</dbReference>
<dbReference type="InterPro" id="IPR051797">
    <property type="entry name" value="TrmB-like"/>
</dbReference>
<dbReference type="EMBL" id="SMAL01000006">
    <property type="protein sequence ID" value="TCT14368.1"/>
    <property type="molecule type" value="Genomic_DNA"/>
</dbReference>
<dbReference type="SUPFAM" id="SSF46785">
    <property type="entry name" value="Winged helix' DNA-binding domain"/>
    <property type="match status" value="1"/>
</dbReference>
<gene>
    <name evidence="2" type="ORF">EDC18_106172</name>
</gene>
<protein>
    <submittedName>
        <fullName evidence="2">Sugar-specific transcriptional regulator TrmB</fullName>
    </submittedName>
</protein>
<dbReference type="InterPro" id="IPR002831">
    <property type="entry name" value="Tscrpt_reg_TrmB_N"/>
</dbReference>
<dbReference type="AlphaFoldDB" id="A0A4V6NZT4"/>
<dbReference type="PANTHER" id="PTHR34293">
    <property type="entry name" value="HTH-TYPE TRANSCRIPTIONAL REGULATOR TRMBL2"/>
    <property type="match status" value="1"/>
</dbReference>